<name>A0A1I0HWL8_9ACTN</name>
<dbReference type="InterPro" id="IPR038694">
    <property type="entry name" value="DUF427_sf"/>
</dbReference>
<dbReference type="PANTHER" id="PTHR34310:SF9">
    <property type="entry name" value="BLR5716 PROTEIN"/>
    <property type="match status" value="1"/>
</dbReference>
<dbReference type="Proteomes" id="UP000198507">
    <property type="component" value="Unassembled WGS sequence"/>
</dbReference>
<keyword evidence="3" id="KW-1185">Reference proteome</keyword>
<evidence type="ECO:0000259" key="1">
    <source>
        <dbReference type="Pfam" id="PF04248"/>
    </source>
</evidence>
<dbReference type="AlphaFoldDB" id="A0A1I0HWL8"/>
<dbReference type="InterPro" id="IPR007361">
    <property type="entry name" value="DUF427"/>
</dbReference>
<dbReference type="RefSeq" id="WP_217638224.1">
    <property type="nucleotide sequence ID" value="NZ_FOIE01000009.1"/>
</dbReference>
<proteinExistence type="predicted"/>
<dbReference type="EMBL" id="FOIE01000009">
    <property type="protein sequence ID" value="SET88468.1"/>
    <property type="molecule type" value="Genomic_DNA"/>
</dbReference>
<evidence type="ECO:0000313" key="2">
    <source>
        <dbReference type="EMBL" id="SET88468.1"/>
    </source>
</evidence>
<feature type="domain" description="DUF427" evidence="1">
    <location>
        <begin position="142"/>
        <end position="235"/>
    </location>
</feature>
<gene>
    <name evidence="2" type="ORF">SAMN04488546_4082</name>
</gene>
<reference evidence="3" key="1">
    <citation type="submission" date="2016-10" db="EMBL/GenBank/DDBJ databases">
        <authorList>
            <person name="Varghese N."/>
            <person name="Submissions S."/>
        </authorList>
    </citation>
    <scope>NUCLEOTIDE SEQUENCE [LARGE SCALE GENOMIC DNA]</scope>
    <source>
        <strain evidence="3">DSM 44209</strain>
    </source>
</reference>
<accession>A0A1I0HWL8</accession>
<evidence type="ECO:0000313" key="3">
    <source>
        <dbReference type="Proteomes" id="UP000198507"/>
    </source>
</evidence>
<feature type="domain" description="DUF427" evidence="1">
    <location>
        <begin position="21"/>
        <end position="107"/>
    </location>
</feature>
<dbReference type="Gene3D" id="2.170.150.40">
    <property type="entry name" value="Domain of unknown function (DUF427)"/>
    <property type="match status" value="2"/>
</dbReference>
<dbReference type="PANTHER" id="PTHR34310">
    <property type="entry name" value="DUF427 DOMAIN PROTEIN (AFU_ORTHOLOGUE AFUA_3G02220)"/>
    <property type="match status" value="1"/>
</dbReference>
<protein>
    <submittedName>
        <fullName evidence="2">Uncharacterized conserved protein, DUF427 family</fullName>
    </submittedName>
</protein>
<organism evidence="2 3">
    <name type="scientific">Geodermatophilus poikilotrophus</name>
    <dbReference type="NCBI Taxonomy" id="1333667"/>
    <lineage>
        <taxon>Bacteria</taxon>
        <taxon>Bacillati</taxon>
        <taxon>Actinomycetota</taxon>
        <taxon>Actinomycetes</taxon>
        <taxon>Geodermatophilales</taxon>
        <taxon>Geodermatophilaceae</taxon>
        <taxon>Geodermatophilus</taxon>
    </lineage>
</organism>
<sequence length="255" mass="28639">MPEYPQSLVPVGHVEPAPRRVRAFLGGRTVLDTHGARYVWEWPHYPQYYVPRDDVDASLLVDERAAEDSGRGTARRHGLRVGEVSRPGAALVYGADAPEALRDTVRFEWSALDAWFEEDEEVFVHPRNPYARADALRSTRSVRVELDGVVLAESSSPVLVFETGLPPRSYLPRTAVDLTHLVPSPTRTECPYKGRTSAYWSAHTGSAVHPDIAWSYDFPTREMSPIAGLVAFYDEKVDVVVDGRRRPRPRTPFSD</sequence>
<dbReference type="Pfam" id="PF04248">
    <property type="entry name" value="NTP_transf_9"/>
    <property type="match status" value="2"/>
</dbReference>